<dbReference type="Pfam" id="PF12796">
    <property type="entry name" value="Ank_2"/>
    <property type="match status" value="1"/>
</dbReference>
<protein>
    <submittedName>
        <fullName evidence="6">Serine/threonine-protein phosphatase 6 regulatory ankyrin repeat subunit C</fullName>
    </submittedName>
</protein>
<feature type="region of interest" description="Disordered" evidence="4">
    <location>
        <begin position="483"/>
        <end position="510"/>
    </location>
</feature>
<dbReference type="PANTHER" id="PTHR24201">
    <property type="entry name" value="ANK_REP_REGION DOMAIN-CONTAINING PROTEIN"/>
    <property type="match status" value="1"/>
</dbReference>
<dbReference type="Gene3D" id="1.25.40.20">
    <property type="entry name" value="Ankyrin repeat-containing domain"/>
    <property type="match status" value="1"/>
</dbReference>
<keyword evidence="1" id="KW-0677">Repeat</keyword>
<feature type="compositionally biased region" description="Polar residues" evidence="4">
    <location>
        <begin position="615"/>
        <end position="625"/>
    </location>
</feature>
<feature type="region of interest" description="Disordered" evidence="4">
    <location>
        <begin position="351"/>
        <end position="396"/>
    </location>
</feature>
<keyword evidence="7" id="KW-1185">Reference proteome</keyword>
<organism evidence="6 7">
    <name type="scientific">Zalerion maritima</name>
    <dbReference type="NCBI Taxonomy" id="339359"/>
    <lineage>
        <taxon>Eukaryota</taxon>
        <taxon>Fungi</taxon>
        <taxon>Dikarya</taxon>
        <taxon>Ascomycota</taxon>
        <taxon>Pezizomycotina</taxon>
        <taxon>Sordariomycetes</taxon>
        <taxon>Lulworthiomycetidae</taxon>
        <taxon>Lulworthiales</taxon>
        <taxon>Lulworthiaceae</taxon>
        <taxon>Zalerion</taxon>
    </lineage>
</organism>
<comment type="caution">
    <text evidence="6">The sequence shown here is derived from an EMBL/GenBank/DDBJ whole genome shotgun (WGS) entry which is preliminary data.</text>
</comment>
<dbReference type="Pfam" id="PF24120">
    <property type="entry name" value="SsdA_C"/>
    <property type="match status" value="1"/>
</dbReference>
<feature type="region of interest" description="Disordered" evidence="4">
    <location>
        <begin position="408"/>
        <end position="433"/>
    </location>
</feature>
<evidence type="ECO:0000313" key="7">
    <source>
        <dbReference type="Proteomes" id="UP001201980"/>
    </source>
</evidence>
<sequence>MATAMDSNQIHLTPLHEAAFLGKCPTIKSLLKKGHNANEREPTTGATPAMLACLSGSTKAVKVLMENNAEMDLKDQRGHDAGAYARGHIEKRLMDLFGAVRKDITSDRIRLRRKVLAGLLKSKTNFQLHAETDLAATDYYWLKHGSNLILLAPQAVLPIPACWKQKTTAAILGRGNIFPEMFAVSGYASSIGQHFLDDEKYTHLVMAFCKLIDFPLPGKQNDNGAKKALPEHQGRWFAGHCEKKLAVYWILKCLQFVLKSPTLRTDQSALEEALKKLKTANLPSSMRSAVILLDRNPCFGGQGKCAEFLVKVREHTCLDIWYEVKPSVGAMHLVKVGRDRRWALIDDGAVMGNVDDEGSDPDNHKTEDHGDQHPDPNDESLEPAPEPEPGEDAGSGCKMMILNLHERQRSSSSALEGENVAKPQGSIKHARKYSFDQGGASEVRLSKRLRVPDPLSAGVQTGLAAEDAQQHHFEWDESPATLRKEPEDSFTPPNQPAPPLRPGRGVSEDSPAVVRRVVDREIFGVPKIDKRSIETNLRYVSTNYPHPRNVSHFFGSSLRKNGTVPTRARSQESTVTPKPRSAILPPQSKEPPRVSLREKSIRVGSFNVHQYHVSNLTGSNSQNPTGAARSPVVDLTSSAATKRNKPRKRATRLAKRFDVSGFKNDQPPPRGVQAAIQRLHEDTNQQIHLSEAQ</sequence>
<feature type="domain" description="Single-strand DNA deaminase toxin A-like C-terminal" evidence="5">
    <location>
        <begin position="183"/>
        <end position="246"/>
    </location>
</feature>
<evidence type="ECO:0000256" key="3">
    <source>
        <dbReference type="PROSITE-ProRule" id="PRU00023"/>
    </source>
</evidence>
<evidence type="ECO:0000256" key="2">
    <source>
        <dbReference type="ARBA" id="ARBA00023043"/>
    </source>
</evidence>
<dbReference type="InterPro" id="IPR002110">
    <property type="entry name" value="Ankyrin_rpt"/>
</dbReference>
<proteinExistence type="predicted"/>
<evidence type="ECO:0000256" key="4">
    <source>
        <dbReference type="SAM" id="MobiDB-lite"/>
    </source>
</evidence>
<dbReference type="PANTHER" id="PTHR24201:SF15">
    <property type="entry name" value="ANKYRIN REPEAT DOMAIN-CONTAINING PROTEIN 66"/>
    <property type="match status" value="1"/>
</dbReference>
<evidence type="ECO:0000313" key="6">
    <source>
        <dbReference type="EMBL" id="KAJ2902638.1"/>
    </source>
</evidence>
<dbReference type="PROSITE" id="PS50088">
    <property type="entry name" value="ANK_REPEAT"/>
    <property type="match status" value="2"/>
</dbReference>
<dbReference type="Proteomes" id="UP001201980">
    <property type="component" value="Unassembled WGS sequence"/>
</dbReference>
<feature type="compositionally biased region" description="Basic and acidic residues" evidence="4">
    <location>
        <begin position="361"/>
        <end position="376"/>
    </location>
</feature>
<accession>A0AAD5RRP0</accession>
<feature type="repeat" description="ANK" evidence="3">
    <location>
        <begin position="44"/>
        <end position="76"/>
    </location>
</feature>
<dbReference type="InterPro" id="IPR050776">
    <property type="entry name" value="Ank_Repeat/CDKN_Inhibitor"/>
</dbReference>
<evidence type="ECO:0000259" key="5">
    <source>
        <dbReference type="Pfam" id="PF24120"/>
    </source>
</evidence>
<dbReference type="SMART" id="SM00248">
    <property type="entry name" value="ANK"/>
    <property type="match status" value="2"/>
</dbReference>
<feature type="region of interest" description="Disordered" evidence="4">
    <location>
        <begin position="615"/>
        <end position="650"/>
    </location>
</feature>
<dbReference type="PROSITE" id="PS50297">
    <property type="entry name" value="ANK_REP_REGION"/>
    <property type="match status" value="1"/>
</dbReference>
<feature type="repeat" description="ANK" evidence="3">
    <location>
        <begin position="10"/>
        <end position="42"/>
    </location>
</feature>
<dbReference type="InterPro" id="IPR036770">
    <property type="entry name" value="Ankyrin_rpt-contain_sf"/>
</dbReference>
<dbReference type="AlphaFoldDB" id="A0AAD5RRP0"/>
<evidence type="ECO:0000256" key="1">
    <source>
        <dbReference type="ARBA" id="ARBA00022737"/>
    </source>
</evidence>
<feature type="region of interest" description="Disordered" evidence="4">
    <location>
        <begin position="553"/>
        <end position="594"/>
    </location>
</feature>
<keyword evidence="2 3" id="KW-0040">ANK repeat</keyword>
<name>A0AAD5RRP0_9PEZI</name>
<dbReference type="InterPro" id="IPR057517">
    <property type="entry name" value="SsdA-like_C"/>
</dbReference>
<dbReference type="SUPFAM" id="SSF48403">
    <property type="entry name" value="Ankyrin repeat"/>
    <property type="match status" value="1"/>
</dbReference>
<gene>
    <name evidence="6" type="ORF">MKZ38_000305</name>
</gene>
<reference evidence="6" key="1">
    <citation type="submission" date="2022-07" db="EMBL/GenBank/DDBJ databases">
        <title>Draft genome sequence of Zalerion maritima ATCC 34329, a (micro)plastics degrading marine fungus.</title>
        <authorList>
            <person name="Paco A."/>
            <person name="Goncalves M.F.M."/>
            <person name="Rocha-Santos T.A.P."/>
            <person name="Alves A."/>
        </authorList>
    </citation>
    <scope>NUCLEOTIDE SEQUENCE</scope>
    <source>
        <strain evidence="6">ATCC 34329</strain>
    </source>
</reference>
<dbReference type="EMBL" id="JAKWBI020000107">
    <property type="protein sequence ID" value="KAJ2902638.1"/>
    <property type="molecule type" value="Genomic_DNA"/>
</dbReference>